<dbReference type="EMBL" id="SPQA01000012">
    <property type="protein sequence ID" value="TFU30892.1"/>
    <property type="molecule type" value="Genomic_DNA"/>
</dbReference>
<sequence>MNNQELVNKIDQLPSHLIDKKVVISKDSVVELVKQLDCTPGQEKYTVKMKNVCHPDLGYNIMHGVYSFYNREHNHSGIRYKHTKSQLEKAGLSGVFGNSMFEVEEIE</sequence>
<reference evidence="4" key="2">
    <citation type="submission" date="2016-12" db="EMBL/GenBank/DDBJ databases">
        <authorList>
            <person name="Gulvik C.A."/>
        </authorList>
    </citation>
    <scope>NUCLEOTIDE SEQUENCE [LARGE SCALE GENOMIC DNA]</scope>
    <source>
        <strain evidence="4">ATCC 51725</strain>
    </source>
</reference>
<evidence type="ECO:0000313" key="4">
    <source>
        <dbReference type="Proteomes" id="UP000186437"/>
    </source>
</evidence>
<gene>
    <name evidence="1" type="ORF">BU200_01040</name>
    <name evidence="3" type="ORF">E4U01_04555</name>
    <name evidence="2" type="ORF">NCTC12957_00124</name>
</gene>
<reference evidence="1" key="1">
    <citation type="submission" date="2016-12" db="EMBL/GenBank/DDBJ databases">
        <authorList>
            <person name="Song W.-J."/>
            <person name="Kurnit D.M."/>
        </authorList>
    </citation>
    <scope>NUCLEOTIDE SEQUENCE [LARGE SCALE GENOMIC DNA]</scope>
    <source>
        <strain evidence="1">ATCC 51725</strain>
    </source>
</reference>
<dbReference type="Proteomes" id="UP000297747">
    <property type="component" value="Unassembled WGS sequence"/>
</dbReference>
<proteinExistence type="predicted"/>
<reference evidence="2 5" key="3">
    <citation type="submission" date="2018-06" db="EMBL/GenBank/DDBJ databases">
        <authorList>
            <consortium name="Pathogen Informatics"/>
            <person name="Doyle S."/>
        </authorList>
    </citation>
    <scope>NUCLEOTIDE SEQUENCE [LARGE SCALE GENOMIC DNA]</scope>
    <source>
        <strain evidence="2 5">NCTC12957</strain>
    </source>
</reference>
<name>A0A1Q8EFU8_STRAI</name>
<evidence type="ECO:0000313" key="6">
    <source>
        <dbReference type="Proteomes" id="UP000297747"/>
    </source>
</evidence>
<protein>
    <recommendedName>
        <fullName evidence="7">Phage protein</fullName>
    </recommendedName>
</protein>
<dbReference type="OrthoDB" id="2243928at2"/>
<evidence type="ECO:0000313" key="1">
    <source>
        <dbReference type="EMBL" id="OLF50639.1"/>
    </source>
</evidence>
<dbReference type="AlphaFoldDB" id="A0A1Q8EFU8"/>
<dbReference type="EMBL" id="UHEN01000001">
    <property type="protein sequence ID" value="SUN05162.1"/>
    <property type="molecule type" value="Genomic_DNA"/>
</dbReference>
<organism evidence="1 4">
    <name type="scientific">Streptococcus acidominimus</name>
    <dbReference type="NCBI Taxonomy" id="1326"/>
    <lineage>
        <taxon>Bacteria</taxon>
        <taxon>Bacillati</taxon>
        <taxon>Bacillota</taxon>
        <taxon>Bacilli</taxon>
        <taxon>Lactobacillales</taxon>
        <taxon>Streptococcaceae</taxon>
        <taxon>Streptococcus</taxon>
    </lineage>
</organism>
<reference evidence="3 6" key="4">
    <citation type="submission" date="2019-03" db="EMBL/GenBank/DDBJ databases">
        <title>Diversity of the mouse oral microbiome.</title>
        <authorList>
            <person name="Joseph S."/>
            <person name="Aduse-Opoku J."/>
            <person name="Curtis M."/>
            <person name="Wade W."/>
            <person name="Hashim A."/>
        </authorList>
    </citation>
    <scope>NUCLEOTIDE SEQUENCE [LARGE SCALE GENOMIC DNA]</scope>
    <source>
        <strain evidence="3 6">HT4</strain>
    </source>
</reference>
<dbReference type="Proteomes" id="UP000255213">
    <property type="component" value="Unassembled WGS sequence"/>
</dbReference>
<evidence type="ECO:0000313" key="5">
    <source>
        <dbReference type="Proteomes" id="UP000255213"/>
    </source>
</evidence>
<dbReference type="EMBL" id="MSJL01000003">
    <property type="protein sequence ID" value="OLF50639.1"/>
    <property type="molecule type" value="Genomic_DNA"/>
</dbReference>
<evidence type="ECO:0000313" key="2">
    <source>
        <dbReference type="EMBL" id="SUN05162.1"/>
    </source>
</evidence>
<dbReference type="Proteomes" id="UP000186437">
    <property type="component" value="Unassembled WGS sequence"/>
</dbReference>
<evidence type="ECO:0008006" key="7">
    <source>
        <dbReference type="Google" id="ProtNLM"/>
    </source>
</evidence>
<keyword evidence="4" id="KW-1185">Reference proteome</keyword>
<evidence type="ECO:0000313" key="3">
    <source>
        <dbReference type="EMBL" id="TFU30892.1"/>
    </source>
</evidence>
<accession>A0A1Q8EFU8</accession>
<dbReference type="RefSeq" id="WP_075098383.1">
    <property type="nucleotide sequence ID" value="NZ_CAKOCW010000034.1"/>
</dbReference>